<gene>
    <name evidence="4" type="ORF">RCC_02103</name>
</gene>
<protein>
    <submittedName>
        <fullName evidence="4">Related to dihydroflavonol-4-reductase</fullName>
    </submittedName>
</protein>
<keyword evidence="5" id="KW-1185">Reference proteome</keyword>
<evidence type="ECO:0000256" key="2">
    <source>
        <dbReference type="ARBA" id="ARBA00023445"/>
    </source>
</evidence>
<dbReference type="SUPFAM" id="SSF51735">
    <property type="entry name" value="NAD(P)-binding Rossmann-fold domains"/>
    <property type="match status" value="1"/>
</dbReference>
<dbReference type="Gene3D" id="3.40.50.720">
    <property type="entry name" value="NAD(P)-binding Rossmann-like Domain"/>
    <property type="match status" value="1"/>
</dbReference>
<evidence type="ECO:0000259" key="3">
    <source>
        <dbReference type="Pfam" id="PF01370"/>
    </source>
</evidence>
<dbReference type="OrthoDB" id="2735536at2759"/>
<dbReference type="InterPro" id="IPR001509">
    <property type="entry name" value="Epimerase_deHydtase"/>
</dbReference>
<dbReference type="EMBL" id="FJUY01000002">
    <property type="protein sequence ID" value="CZT16261.1"/>
    <property type="molecule type" value="Genomic_DNA"/>
</dbReference>
<keyword evidence="1" id="KW-0560">Oxidoreductase</keyword>
<sequence length="349" mass="37796">MNTIKNIAAKVTGKSDGELALPKGSTILVTGASGFIGSHVVQEALNAGYKVVGTARSNDKAENTKKIFNNNPNYSTTIVEDFQHEGAFDEAVQGVDSVIHVASDTTFDPDPNKVVKPTVAGVLSILRSAAKSPSVKRFVLTSSSTAALLPHPGKEITVGKDDWNQEALDLAWAPPPYEADRAFAVYAASKTEGEKALWKFVKEEKPKFVVNTVLPNYNMGKILPGGSAGATGSGIPSLFKGKESWAVPQYMIDVIDDARLHVIAGALDPSIKNERIFAFNVPFNWTDIIEILKELYPNSTSIPKAPENEPRDLSKVPNELGAKLLKEWYGQDGYKPLKQSVKENMEGQI</sequence>
<dbReference type="RefSeq" id="XP_023623154.1">
    <property type="nucleotide sequence ID" value="XM_023767386.1"/>
</dbReference>
<dbReference type="InterPro" id="IPR050425">
    <property type="entry name" value="NAD(P)_dehydrat-like"/>
</dbReference>
<dbReference type="GeneID" id="35597325"/>
<dbReference type="STRING" id="112498.A0A2D3UNB7"/>
<dbReference type="AlphaFoldDB" id="A0A2D3UNB7"/>
<comment type="similarity">
    <text evidence="2">Belongs to the NAD(P)-dependent epimerase/dehydratase family. Dihydroflavonol-4-reductase subfamily.</text>
</comment>
<evidence type="ECO:0000313" key="4">
    <source>
        <dbReference type="EMBL" id="CZT16261.1"/>
    </source>
</evidence>
<dbReference type="PANTHER" id="PTHR10366">
    <property type="entry name" value="NAD DEPENDENT EPIMERASE/DEHYDRATASE"/>
    <property type="match status" value="1"/>
</dbReference>
<dbReference type="InterPro" id="IPR036291">
    <property type="entry name" value="NAD(P)-bd_dom_sf"/>
</dbReference>
<dbReference type="PANTHER" id="PTHR10366:SF562">
    <property type="entry name" value="ALDEHYDE REDUCTASE II (AFU_ORTHOLOGUE AFUA_1G11360)"/>
    <property type="match status" value="1"/>
</dbReference>
<evidence type="ECO:0000313" key="5">
    <source>
        <dbReference type="Proteomes" id="UP000225277"/>
    </source>
</evidence>
<proteinExistence type="inferred from homology"/>
<feature type="domain" description="NAD-dependent epimerase/dehydratase" evidence="3">
    <location>
        <begin position="27"/>
        <end position="208"/>
    </location>
</feature>
<reference evidence="4 5" key="1">
    <citation type="submission" date="2016-03" db="EMBL/GenBank/DDBJ databases">
        <authorList>
            <person name="Ploux O."/>
        </authorList>
    </citation>
    <scope>NUCLEOTIDE SEQUENCE [LARGE SCALE GENOMIC DNA]</scope>
    <source>
        <strain evidence="4 5">URUG2</strain>
    </source>
</reference>
<dbReference type="GO" id="GO:0016616">
    <property type="term" value="F:oxidoreductase activity, acting on the CH-OH group of donors, NAD or NADP as acceptor"/>
    <property type="evidence" value="ECO:0007669"/>
    <property type="project" value="TreeGrafter"/>
</dbReference>
<name>A0A2D3UNB7_9PEZI</name>
<dbReference type="Proteomes" id="UP000225277">
    <property type="component" value="Unassembled WGS sequence"/>
</dbReference>
<evidence type="ECO:0000256" key="1">
    <source>
        <dbReference type="ARBA" id="ARBA00023002"/>
    </source>
</evidence>
<dbReference type="Pfam" id="PF01370">
    <property type="entry name" value="Epimerase"/>
    <property type="match status" value="1"/>
</dbReference>
<accession>A0A2D3UNB7</accession>
<organism evidence="4 5">
    <name type="scientific">Ramularia collo-cygni</name>
    <dbReference type="NCBI Taxonomy" id="112498"/>
    <lineage>
        <taxon>Eukaryota</taxon>
        <taxon>Fungi</taxon>
        <taxon>Dikarya</taxon>
        <taxon>Ascomycota</taxon>
        <taxon>Pezizomycotina</taxon>
        <taxon>Dothideomycetes</taxon>
        <taxon>Dothideomycetidae</taxon>
        <taxon>Mycosphaerellales</taxon>
        <taxon>Mycosphaerellaceae</taxon>
        <taxon>Ramularia</taxon>
    </lineage>
</organism>